<proteinExistence type="predicted"/>
<dbReference type="AlphaFoldDB" id="A0A0D8FRV8"/>
<evidence type="ECO:0000313" key="1">
    <source>
        <dbReference type="EMBL" id="KJE76013.1"/>
    </source>
</evidence>
<dbReference type="EMBL" id="JXUW01000023">
    <property type="protein sequence ID" value="KJE76013.1"/>
    <property type="molecule type" value="Genomic_DNA"/>
</dbReference>
<gene>
    <name evidence="1" type="ORF">FEAC_22060</name>
</gene>
<organism evidence="1 2">
    <name type="scientific">Ferrimicrobium acidiphilum DSM 19497</name>
    <dbReference type="NCBI Taxonomy" id="1121877"/>
    <lineage>
        <taxon>Bacteria</taxon>
        <taxon>Bacillati</taxon>
        <taxon>Actinomycetota</taxon>
        <taxon>Acidimicrobiia</taxon>
        <taxon>Acidimicrobiales</taxon>
        <taxon>Acidimicrobiaceae</taxon>
        <taxon>Ferrimicrobium</taxon>
    </lineage>
</organism>
<keyword evidence="2" id="KW-1185">Reference proteome</keyword>
<comment type="caution">
    <text evidence="1">The sequence shown here is derived from an EMBL/GenBank/DDBJ whole genome shotgun (WGS) entry which is preliminary data.</text>
</comment>
<dbReference type="Proteomes" id="UP000032336">
    <property type="component" value="Unassembled WGS sequence"/>
</dbReference>
<accession>A0A0D8FRV8</accession>
<sequence length="84" mass="9123">MDEKLIDPSPSRERILGTSTSLVTDRGGDGSLGEVAIAHYVPTGTLELVYHLSHLYLKSGSDQMPGMNAQQLGYRISYGVGVEW</sequence>
<evidence type="ECO:0000313" key="2">
    <source>
        <dbReference type="Proteomes" id="UP000032336"/>
    </source>
</evidence>
<name>A0A0D8FRV8_9ACTN</name>
<reference evidence="1 2" key="1">
    <citation type="submission" date="2015-01" db="EMBL/GenBank/DDBJ databases">
        <title>Draft genome of the acidophilic iron oxidizer Ferrimicrobium acidiphilum strain T23.</title>
        <authorList>
            <person name="Poehlein A."/>
            <person name="Eisen S."/>
            <person name="Schloemann M."/>
            <person name="Johnson B.D."/>
            <person name="Daniel R."/>
            <person name="Muehling M."/>
        </authorList>
    </citation>
    <scope>NUCLEOTIDE SEQUENCE [LARGE SCALE GENOMIC DNA]</scope>
    <source>
        <strain evidence="1 2">T23</strain>
    </source>
</reference>
<protein>
    <submittedName>
        <fullName evidence="1">Uncharacterized protein</fullName>
    </submittedName>
</protein>